<dbReference type="GO" id="GO:0003677">
    <property type="term" value="F:DNA binding"/>
    <property type="evidence" value="ECO:0007669"/>
    <property type="project" value="UniProtKB-KW"/>
</dbReference>
<dbReference type="GO" id="GO:0003700">
    <property type="term" value="F:DNA-binding transcription factor activity"/>
    <property type="evidence" value="ECO:0007669"/>
    <property type="project" value="InterPro"/>
</dbReference>
<dbReference type="CDD" id="cd04765">
    <property type="entry name" value="HTH_MlrA-like_sg2"/>
    <property type="match status" value="1"/>
</dbReference>
<accession>A0A0F3NNC6</accession>
<dbReference type="Gene3D" id="1.10.1660.10">
    <property type="match status" value="1"/>
</dbReference>
<evidence type="ECO:0000313" key="4">
    <source>
        <dbReference type="Proteomes" id="UP000033562"/>
    </source>
</evidence>
<dbReference type="Proteomes" id="UP000033562">
    <property type="component" value="Unassembled WGS sequence"/>
</dbReference>
<dbReference type="PATRIC" id="fig|1359163.3.peg.635"/>
<proteinExistence type="predicted"/>
<organism evidence="3 4">
    <name type="scientific">Candidatus Neoehrlichia procyonis str. RAC413</name>
    <dbReference type="NCBI Taxonomy" id="1359163"/>
    <lineage>
        <taxon>Bacteria</taxon>
        <taxon>Pseudomonadati</taxon>
        <taxon>Pseudomonadota</taxon>
        <taxon>Alphaproteobacteria</taxon>
        <taxon>Rickettsiales</taxon>
        <taxon>Anaplasmataceae</taxon>
        <taxon>Candidatus Neoehrlichia</taxon>
    </lineage>
</organism>
<keyword evidence="4" id="KW-1185">Reference proteome</keyword>
<dbReference type="SUPFAM" id="SSF46955">
    <property type="entry name" value="Putative DNA-binding domain"/>
    <property type="match status" value="1"/>
</dbReference>
<dbReference type="InterPro" id="IPR009061">
    <property type="entry name" value="DNA-bd_dom_put_sf"/>
</dbReference>
<gene>
    <name evidence="3" type="ORF">NLO413_0655</name>
</gene>
<sequence length="120" mass="14336">MKESLSDDITLCKEYKKKLYTIGEVARMIGVEQSVLRFWEEKFCQINPIKRRGRRLYDQNNIELIKKVKYLLYDSGYTVKGVQRKLKTLNDGENMIYEKQVLLTLLRDMIKLRDSLLKKI</sequence>
<evidence type="ECO:0000256" key="1">
    <source>
        <dbReference type="ARBA" id="ARBA00023125"/>
    </source>
</evidence>
<dbReference type="EMBL" id="LANX01000001">
    <property type="protein sequence ID" value="KJV69271.1"/>
    <property type="molecule type" value="Genomic_DNA"/>
</dbReference>
<dbReference type="OrthoDB" id="9810140at2"/>
<dbReference type="RefSeq" id="WP_045809017.1">
    <property type="nucleotide sequence ID" value="NZ_LANX01000001.1"/>
</dbReference>
<dbReference type="SMART" id="SM00422">
    <property type="entry name" value="HTH_MERR"/>
    <property type="match status" value="1"/>
</dbReference>
<comment type="caution">
    <text evidence="3">The sequence shown here is derived from an EMBL/GenBank/DDBJ whole genome shotgun (WGS) entry which is preliminary data.</text>
</comment>
<dbReference type="Pfam" id="PF13411">
    <property type="entry name" value="MerR_1"/>
    <property type="match status" value="1"/>
</dbReference>
<dbReference type="InterPro" id="IPR000551">
    <property type="entry name" value="MerR-type_HTH_dom"/>
</dbReference>
<protein>
    <submittedName>
        <fullName evidence="3">MerR regulatory family protein</fullName>
    </submittedName>
</protein>
<reference evidence="3 4" key="1">
    <citation type="submission" date="2015-02" db="EMBL/GenBank/DDBJ databases">
        <title>Genome Sequencing of Rickettsiales.</title>
        <authorList>
            <person name="Daugherty S.C."/>
            <person name="Su Q."/>
            <person name="Abolude K."/>
            <person name="Beier-Sexton M."/>
            <person name="Carlyon J.A."/>
            <person name="Carter R."/>
            <person name="Day N.P."/>
            <person name="Dumler S.J."/>
            <person name="Dyachenko V."/>
            <person name="Godinez A."/>
            <person name="Kurtti T.J."/>
            <person name="Lichay M."/>
            <person name="Mullins K.E."/>
            <person name="Ott S."/>
            <person name="Pappas-Brown V."/>
            <person name="Paris D.H."/>
            <person name="Patel P."/>
            <person name="Richards A.L."/>
            <person name="Sadzewicz L."/>
            <person name="Sears K."/>
            <person name="Seidman D."/>
            <person name="Sengamalay N."/>
            <person name="Stenos J."/>
            <person name="Tallon L.J."/>
            <person name="Vincent G."/>
            <person name="Fraser C.M."/>
            <person name="Munderloh U."/>
            <person name="Dunning-Hotopp J.C."/>
        </authorList>
    </citation>
    <scope>NUCLEOTIDE SEQUENCE [LARGE SCALE GENOMIC DNA]</scope>
    <source>
        <strain evidence="3 4">RAC413</strain>
    </source>
</reference>
<dbReference type="InterPro" id="IPR047057">
    <property type="entry name" value="MerR_fam"/>
</dbReference>
<dbReference type="PANTHER" id="PTHR30204:SF15">
    <property type="entry name" value="BLL5018 PROTEIN"/>
    <property type="match status" value="1"/>
</dbReference>
<evidence type="ECO:0000259" key="2">
    <source>
        <dbReference type="PROSITE" id="PS50937"/>
    </source>
</evidence>
<evidence type="ECO:0000313" key="3">
    <source>
        <dbReference type="EMBL" id="KJV69271.1"/>
    </source>
</evidence>
<keyword evidence="1" id="KW-0238">DNA-binding</keyword>
<dbReference type="PROSITE" id="PS50937">
    <property type="entry name" value="HTH_MERR_2"/>
    <property type="match status" value="1"/>
</dbReference>
<dbReference type="PANTHER" id="PTHR30204">
    <property type="entry name" value="REDOX-CYCLING DRUG-SENSING TRANSCRIPTIONAL ACTIVATOR SOXR"/>
    <property type="match status" value="1"/>
</dbReference>
<feature type="domain" description="HTH merR-type" evidence="2">
    <location>
        <begin position="19"/>
        <end position="88"/>
    </location>
</feature>
<dbReference type="STRING" id="1359163.NLO413_0655"/>
<dbReference type="AlphaFoldDB" id="A0A0F3NNC6"/>
<name>A0A0F3NNC6_9RICK</name>